<evidence type="ECO:0000313" key="1">
    <source>
        <dbReference type="EMBL" id="CAG7726437.1"/>
    </source>
</evidence>
<accession>A0A8J2P5G6</accession>
<sequence>MIGTLALLEKPVQPKRPSCDRSTHITLLPKMLEKPTSRTNDPECSLFDHNGHGKGKFISNGRSQLITLESIRLVQRMSFHVLVGSNNGQILCSRRYIVYLEVHNEFIRNSL</sequence>
<dbReference type="AlphaFoldDB" id="A0A8J2P5G6"/>
<dbReference type="EMBL" id="CAJVCH010135518">
    <property type="protein sequence ID" value="CAG7726437.1"/>
    <property type="molecule type" value="Genomic_DNA"/>
</dbReference>
<comment type="caution">
    <text evidence="1">The sequence shown here is derived from an EMBL/GenBank/DDBJ whole genome shotgun (WGS) entry which is preliminary data.</text>
</comment>
<reference evidence="1" key="1">
    <citation type="submission" date="2021-06" db="EMBL/GenBank/DDBJ databases">
        <authorList>
            <person name="Hodson N. C."/>
            <person name="Mongue J. A."/>
            <person name="Jaron S. K."/>
        </authorList>
    </citation>
    <scope>NUCLEOTIDE SEQUENCE</scope>
</reference>
<proteinExistence type="predicted"/>
<keyword evidence="2" id="KW-1185">Reference proteome</keyword>
<protein>
    <submittedName>
        <fullName evidence="1">Uncharacterized protein</fullName>
    </submittedName>
</protein>
<dbReference type="Proteomes" id="UP000708208">
    <property type="component" value="Unassembled WGS sequence"/>
</dbReference>
<gene>
    <name evidence="1" type="ORF">AFUS01_LOCUS15350</name>
</gene>
<evidence type="ECO:0000313" key="2">
    <source>
        <dbReference type="Proteomes" id="UP000708208"/>
    </source>
</evidence>
<organism evidence="1 2">
    <name type="scientific">Allacma fusca</name>
    <dbReference type="NCBI Taxonomy" id="39272"/>
    <lineage>
        <taxon>Eukaryota</taxon>
        <taxon>Metazoa</taxon>
        <taxon>Ecdysozoa</taxon>
        <taxon>Arthropoda</taxon>
        <taxon>Hexapoda</taxon>
        <taxon>Collembola</taxon>
        <taxon>Symphypleona</taxon>
        <taxon>Sminthuridae</taxon>
        <taxon>Allacma</taxon>
    </lineage>
</organism>
<name>A0A8J2P5G6_9HEXA</name>